<dbReference type="GO" id="GO:0046872">
    <property type="term" value="F:metal ion binding"/>
    <property type="evidence" value="ECO:0007669"/>
    <property type="project" value="UniProtKB-KW"/>
</dbReference>
<evidence type="ECO:0000313" key="4">
    <source>
        <dbReference type="EMBL" id="KAF0702403.1"/>
    </source>
</evidence>
<accession>A0A6A4YY12</accession>
<feature type="domain" description="DDE Tnp4" evidence="3">
    <location>
        <begin position="125"/>
        <end position="259"/>
    </location>
</feature>
<dbReference type="Proteomes" id="UP000469452">
    <property type="component" value="Unassembled WGS sequence"/>
</dbReference>
<dbReference type="VEuPathDB" id="FungiDB:H257_16391"/>
<evidence type="ECO:0000313" key="5">
    <source>
        <dbReference type="Proteomes" id="UP000469452"/>
    </source>
</evidence>
<dbReference type="AlphaFoldDB" id="A0A6A4YY12"/>
<proteinExistence type="predicted"/>
<comment type="caution">
    <text evidence="4">The sequence shown here is derived from an EMBL/GenBank/DDBJ whole genome shotgun (WGS) entry which is preliminary data.</text>
</comment>
<name>A0A6A4YY12_APHAT</name>
<keyword evidence="2" id="KW-0479">Metal-binding</keyword>
<evidence type="ECO:0000256" key="1">
    <source>
        <dbReference type="ARBA" id="ARBA00001968"/>
    </source>
</evidence>
<gene>
    <name evidence="4" type="ORF">AaE_015956</name>
</gene>
<evidence type="ECO:0000259" key="3">
    <source>
        <dbReference type="Pfam" id="PF13359"/>
    </source>
</evidence>
<dbReference type="EMBL" id="VJMI01021149">
    <property type="protein sequence ID" value="KAF0702403.1"/>
    <property type="molecule type" value="Genomic_DNA"/>
</dbReference>
<evidence type="ECO:0000256" key="2">
    <source>
        <dbReference type="ARBA" id="ARBA00022723"/>
    </source>
</evidence>
<protein>
    <recommendedName>
        <fullName evidence="3">DDE Tnp4 domain-containing protein</fullName>
    </recommendedName>
</protein>
<sequence>MAMSRNEFVMWEAAKPILGRHSSTSTTNARRFVALFGTTLYVTSVLWAKLEPHPRGGQPRHLLWALMFLKVYGTEHVHATIAAVDEKTYRKWSWTYIKALEDLTEVVFNNRFDEAPMGTNLFVSLDGTDCPVQEPFPFDPSWWSHKLNRAGIRYEVGICIRTGHIVWVNGGKPCGQWSDLALARDAYVLAVNEGEMTLADKGYMDRAYFVNPRYYPASSGAQKAVMSRHETANARLKQFGVLHNTFRHDISLHPSCFLAVVNIAQVAIKYESPLYSVNHIIN</sequence>
<reference evidence="4 5" key="1">
    <citation type="submission" date="2019-06" db="EMBL/GenBank/DDBJ databases">
        <title>Genomics analysis of Aphanomyces spp. identifies a new class of oomycete effector associated with host adaptation.</title>
        <authorList>
            <person name="Gaulin E."/>
        </authorList>
    </citation>
    <scope>NUCLEOTIDE SEQUENCE [LARGE SCALE GENOMIC DNA]</scope>
    <source>
        <strain evidence="4 5">E</strain>
    </source>
</reference>
<organism evidence="4 5">
    <name type="scientific">Aphanomyces astaci</name>
    <name type="common">Crayfish plague agent</name>
    <dbReference type="NCBI Taxonomy" id="112090"/>
    <lineage>
        <taxon>Eukaryota</taxon>
        <taxon>Sar</taxon>
        <taxon>Stramenopiles</taxon>
        <taxon>Oomycota</taxon>
        <taxon>Saprolegniomycetes</taxon>
        <taxon>Saprolegniales</taxon>
        <taxon>Verrucalvaceae</taxon>
        <taxon>Aphanomyces</taxon>
    </lineage>
</organism>
<dbReference type="InterPro" id="IPR027806">
    <property type="entry name" value="HARBI1_dom"/>
</dbReference>
<dbReference type="Pfam" id="PF13359">
    <property type="entry name" value="DDE_Tnp_4"/>
    <property type="match status" value="1"/>
</dbReference>
<comment type="cofactor">
    <cofactor evidence="1">
        <name>a divalent metal cation</name>
        <dbReference type="ChEBI" id="CHEBI:60240"/>
    </cofactor>
</comment>